<dbReference type="InterPro" id="IPR006094">
    <property type="entry name" value="Oxid_FAD_bind_N"/>
</dbReference>
<evidence type="ECO:0000313" key="7">
    <source>
        <dbReference type="EMBL" id="KAB1074634.1"/>
    </source>
</evidence>
<dbReference type="Proteomes" id="UP000441523">
    <property type="component" value="Unassembled WGS sequence"/>
</dbReference>
<evidence type="ECO:0000256" key="1">
    <source>
        <dbReference type="ARBA" id="ARBA00001974"/>
    </source>
</evidence>
<dbReference type="FunFam" id="1.10.45.10:FF:000001">
    <property type="entry name" value="D-lactate dehydrogenase mitochondrial"/>
    <property type="match status" value="1"/>
</dbReference>
<keyword evidence="5" id="KW-0560">Oxidoreductase</keyword>
<dbReference type="InterPro" id="IPR051264">
    <property type="entry name" value="FAD-oxidored/transferase_4"/>
</dbReference>
<evidence type="ECO:0000256" key="2">
    <source>
        <dbReference type="ARBA" id="ARBA00008000"/>
    </source>
</evidence>
<dbReference type="AlphaFoldDB" id="A0A6N6MX63"/>
<dbReference type="PROSITE" id="PS51387">
    <property type="entry name" value="FAD_PCMH"/>
    <property type="match status" value="1"/>
</dbReference>
<dbReference type="Gene3D" id="3.30.465.10">
    <property type="match status" value="1"/>
</dbReference>
<keyword evidence="8" id="KW-1185">Reference proteome</keyword>
<dbReference type="Gene3D" id="3.30.70.2740">
    <property type="match status" value="1"/>
</dbReference>
<comment type="similarity">
    <text evidence="2">Belongs to the FAD-binding oxidoreductase/transferase type 4 family.</text>
</comment>
<dbReference type="InterPro" id="IPR036318">
    <property type="entry name" value="FAD-bd_PCMH-like_sf"/>
</dbReference>
<dbReference type="RefSeq" id="WP_150962275.1">
    <property type="nucleotide sequence ID" value="NZ_VZZJ01000004.1"/>
</dbReference>
<evidence type="ECO:0000259" key="6">
    <source>
        <dbReference type="PROSITE" id="PS51387"/>
    </source>
</evidence>
<evidence type="ECO:0000313" key="8">
    <source>
        <dbReference type="Proteomes" id="UP000441523"/>
    </source>
</evidence>
<dbReference type="GO" id="GO:0071949">
    <property type="term" value="F:FAD binding"/>
    <property type="evidence" value="ECO:0007669"/>
    <property type="project" value="InterPro"/>
</dbReference>
<dbReference type="InterPro" id="IPR016166">
    <property type="entry name" value="FAD-bd_PCMH"/>
</dbReference>
<dbReference type="PANTHER" id="PTHR43716">
    <property type="entry name" value="D-2-HYDROXYGLUTARATE DEHYDROGENASE, MITOCHONDRIAL"/>
    <property type="match status" value="1"/>
</dbReference>
<proteinExistence type="inferred from homology"/>
<sequence length="461" mass="48464">MSSTDPIAADLLLERLAAIVGPSGLVTGDELRARPASWTRPAEPCTALALVRPRDTAETRAVMAACAAAGRSVIPRGGATGLVDGTLATPEDITLSTERMTGIEPVDALGMTVIAGAGATIAAVQHAAAECNLFFPLDLGARGSATVGGTISTNAGGLRVLRYGMMRDMVLGLEAVLADGSVVSSMRPLIKNNTGLDLKQLFVGTEGTLGLVTRAVLRLRPEPAGHVTALIACPGPDDGARVLRAAQSAFQGRVSSFEGLWPDFYRLMTAPGRTSPPLPHGSPFYALVEVECVPAESDRFLALLDDLMGAGTVLDAAVAASEEQRRAMWRIRDQVEHLNADGLHRAFDVSLPLAAMDSYVRGALERMSAIPGCRAVVYGHIGDNNLHWNTTRLDANANAAIDAAIYEPLAALSGSVSAEHGIGLEKRAKLALSRSAEEIATMRLVKRALDPQNRLNPGKIF</sequence>
<dbReference type="SUPFAM" id="SSF55103">
    <property type="entry name" value="FAD-linked oxidases, C-terminal domain"/>
    <property type="match status" value="1"/>
</dbReference>
<accession>A0A6N6MX63</accession>
<protein>
    <submittedName>
        <fullName evidence="7">FAD-binding oxidoreductase</fullName>
    </submittedName>
</protein>
<evidence type="ECO:0000256" key="5">
    <source>
        <dbReference type="ARBA" id="ARBA00023002"/>
    </source>
</evidence>
<dbReference type="InterPro" id="IPR016169">
    <property type="entry name" value="FAD-bd_PCMH_sub2"/>
</dbReference>
<dbReference type="Gene3D" id="1.10.45.10">
    <property type="entry name" value="Vanillyl-alcohol Oxidase, Chain A, domain 4"/>
    <property type="match status" value="1"/>
</dbReference>
<dbReference type="InterPro" id="IPR016171">
    <property type="entry name" value="Vanillyl_alc_oxidase_C-sub2"/>
</dbReference>
<dbReference type="InterPro" id="IPR016164">
    <property type="entry name" value="FAD-linked_Oxase-like_C"/>
</dbReference>
<dbReference type="Pfam" id="PF01565">
    <property type="entry name" value="FAD_binding_4"/>
    <property type="match status" value="1"/>
</dbReference>
<feature type="domain" description="FAD-binding PCMH-type" evidence="6">
    <location>
        <begin position="43"/>
        <end position="222"/>
    </location>
</feature>
<dbReference type="SUPFAM" id="SSF56176">
    <property type="entry name" value="FAD-binding/transporter-associated domain-like"/>
    <property type="match status" value="1"/>
</dbReference>
<keyword evidence="4" id="KW-0274">FAD</keyword>
<dbReference type="Pfam" id="PF02913">
    <property type="entry name" value="FAD-oxidase_C"/>
    <property type="match status" value="1"/>
</dbReference>
<keyword evidence="3" id="KW-0285">Flavoprotein</keyword>
<comment type="cofactor">
    <cofactor evidence="1">
        <name>FAD</name>
        <dbReference type="ChEBI" id="CHEBI:57692"/>
    </cofactor>
</comment>
<reference evidence="7 8" key="1">
    <citation type="submission" date="2019-09" db="EMBL/GenBank/DDBJ databases">
        <title>YIM 132548 draft genome.</title>
        <authorList>
            <person name="Jiang L."/>
        </authorList>
    </citation>
    <scope>NUCLEOTIDE SEQUENCE [LARGE SCALE GENOMIC DNA]</scope>
    <source>
        <strain evidence="7 8">YIM 132548</strain>
    </source>
</reference>
<dbReference type="InterPro" id="IPR004113">
    <property type="entry name" value="FAD-bd_oxidored_4_C"/>
</dbReference>
<dbReference type="Gene3D" id="3.30.70.2190">
    <property type="match status" value="1"/>
</dbReference>
<evidence type="ECO:0000256" key="3">
    <source>
        <dbReference type="ARBA" id="ARBA00022630"/>
    </source>
</evidence>
<organism evidence="7 8">
    <name type="scientific">Methylobacterium planeticum</name>
    <dbReference type="NCBI Taxonomy" id="2615211"/>
    <lineage>
        <taxon>Bacteria</taxon>
        <taxon>Pseudomonadati</taxon>
        <taxon>Pseudomonadota</taxon>
        <taxon>Alphaproteobacteria</taxon>
        <taxon>Hyphomicrobiales</taxon>
        <taxon>Methylobacteriaceae</taxon>
        <taxon>Methylobacterium</taxon>
    </lineage>
</organism>
<dbReference type="GO" id="GO:0016491">
    <property type="term" value="F:oxidoreductase activity"/>
    <property type="evidence" value="ECO:0007669"/>
    <property type="project" value="UniProtKB-KW"/>
</dbReference>
<evidence type="ECO:0000256" key="4">
    <source>
        <dbReference type="ARBA" id="ARBA00022827"/>
    </source>
</evidence>
<name>A0A6N6MX63_9HYPH</name>
<dbReference type="GO" id="GO:0022904">
    <property type="term" value="P:respiratory electron transport chain"/>
    <property type="evidence" value="ECO:0007669"/>
    <property type="project" value="TreeGrafter"/>
</dbReference>
<comment type="caution">
    <text evidence="7">The sequence shown here is derived from an EMBL/GenBank/DDBJ whole genome shotgun (WGS) entry which is preliminary data.</text>
</comment>
<gene>
    <name evidence="7" type="ORF">F6X51_05745</name>
</gene>
<dbReference type="EMBL" id="VZZJ01000004">
    <property type="protein sequence ID" value="KAB1074634.1"/>
    <property type="molecule type" value="Genomic_DNA"/>
</dbReference>
<dbReference type="PANTHER" id="PTHR43716:SF1">
    <property type="entry name" value="D-2-HYDROXYGLUTARATE DEHYDROGENASE, MITOCHONDRIAL"/>
    <property type="match status" value="1"/>
</dbReference>